<evidence type="ECO:0000256" key="1">
    <source>
        <dbReference type="ARBA" id="ARBA00015991"/>
    </source>
</evidence>
<dbReference type="RefSeq" id="WP_116843750.1">
    <property type="nucleotide sequence ID" value="NZ_CP031003.1"/>
</dbReference>
<keyword evidence="6" id="KW-0378">Hydrolase</keyword>
<dbReference type="Proteomes" id="UP000257607">
    <property type="component" value="Chromosome"/>
</dbReference>
<reference evidence="6 7" key="1">
    <citation type="submission" date="2018-07" db="EMBL/GenBank/DDBJ databases">
        <title>Lactobacillus curvatus genome sequence.</title>
        <authorList>
            <person name="Prechtl R."/>
        </authorList>
    </citation>
    <scope>NUCLEOTIDE SEQUENCE [LARGE SCALE GENOMIC DNA]</scope>
    <source>
        <strain evidence="6 7">TMW 1.1928</strain>
    </source>
</reference>
<evidence type="ECO:0000256" key="3">
    <source>
        <dbReference type="PROSITE-ProRule" id="PRU00520"/>
    </source>
</evidence>
<evidence type="ECO:0000313" key="6">
    <source>
        <dbReference type="EMBL" id="AXN36645.1"/>
    </source>
</evidence>
<feature type="domain" description="Acylphosphatase-like" evidence="5">
    <location>
        <begin position="2"/>
        <end position="87"/>
    </location>
</feature>
<dbReference type="InterPro" id="IPR036046">
    <property type="entry name" value="Acylphosphatase-like_dom_sf"/>
</dbReference>
<dbReference type="PROSITE" id="PS51160">
    <property type="entry name" value="ACYLPHOSPHATASE_3"/>
    <property type="match status" value="1"/>
</dbReference>
<evidence type="ECO:0000256" key="4">
    <source>
        <dbReference type="RuleBase" id="RU004168"/>
    </source>
</evidence>
<evidence type="ECO:0000313" key="7">
    <source>
        <dbReference type="Proteomes" id="UP000257607"/>
    </source>
</evidence>
<dbReference type="SUPFAM" id="SSF54975">
    <property type="entry name" value="Acylphosphatase/BLUF domain-like"/>
    <property type="match status" value="1"/>
</dbReference>
<proteinExistence type="inferred from homology"/>
<comment type="caution">
    <text evidence="3">Lacks conserved residue(s) required for the propagation of feature annotation.</text>
</comment>
<dbReference type="Pfam" id="PF00708">
    <property type="entry name" value="Acylphosphatase"/>
    <property type="match status" value="1"/>
</dbReference>
<comment type="similarity">
    <text evidence="4">Belongs to the acylphosphatase family.</text>
</comment>
<evidence type="ECO:0000259" key="5">
    <source>
        <dbReference type="PROSITE" id="PS51160"/>
    </source>
</evidence>
<dbReference type="AlphaFoldDB" id="A0A385AG26"/>
<name>A0A385AG26_LATCU</name>
<dbReference type="Gene3D" id="3.30.70.100">
    <property type="match status" value="1"/>
</dbReference>
<dbReference type="EMBL" id="CP031003">
    <property type="protein sequence ID" value="AXN36645.1"/>
    <property type="molecule type" value="Genomic_DNA"/>
</dbReference>
<gene>
    <name evidence="6" type="ORF">DT351_10025</name>
</gene>
<evidence type="ECO:0000256" key="2">
    <source>
        <dbReference type="ARBA" id="ARBA00032904"/>
    </source>
</evidence>
<organism evidence="6 7">
    <name type="scientific">Latilactobacillus curvatus</name>
    <name type="common">Lactobacillus curvatus</name>
    <dbReference type="NCBI Taxonomy" id="28038"/>
    <lineage>
        <taxon>Bacteria</taxon>
        <taxon>Bacillati</taxon>
        <taxon>Bacillota</taxon>
        <taxon>Bacilli</taxon>
        <taxon>Lactobacillales</taxon>
        <taxon>Lactobacillaceae</taxon>
        <taxon>Latilactobacillus</taxon>
    </lineage>
</organism>
<sequence length="87" mass="9841">MRRKLVLHGDLTDGGVKYVAQRIAMKMHLTGISYKNGDGTISVEIQGLEADIDRYKNEISKGNQFFKILAIDEIKIDEVKEKSFRVG</sequence>
<accession>A0A385AG26</accession>
<dbReference type="InterPro" id="IPR001792">
    <property type="entry name" value="Acylphosphatase-like_dom"/>
</dbReference>
<dbReference type="GO" id="GO:0016787">
    <property type="term" value="F:hydrolase activity"/>
    <property type="evidence" value="ECO:0007669"/>
    <property type="project" value="UniProtKB-KW"/>
</dbReference>
<protein>
    <recommendedName>
        <fullName evidence="1">Acylphosphatase</fullName>
    </recommendedName>
    <alternativeName>
        <fullName evidence="2">Acylphosphate phosphohydrolase</fullName>
    </alternativeName>
</protein>